<keyword evidence="1" id="KW-0547">Nucleotide-binding</keyword>
<dbReference type="GO" id="GO:0032484">
    <property type="term" value="P:Ral protein signal transduction"/>
    <property type="evidence" value="ECO:0007669"/>
    <property type="project" value="TreeGrafter"/>
</dbReference>
<dbReference type="GO" id="GO:0005525">
    <property type="term" value="F:GTP binding"/>
    <property type="evidence" value="ECO:0007669"/>
    <property type="project" value="UniProtKB-KW"/>
</dbReference>
<evidence type="ECO:0000256" key="2">
    <source>
        <dbReference type="ARBA" id="ARBA00023134"/>
    </source>
</evidence>
<gene>
    <name evidence="3" type="ORF">TASK_LOCUS7047</name>
</gene>
<evidence type="ECO:0000313" key="3">
    <source>
        <dbReference type="EMBL" id="VDK37787.1"/>
    </source>
</evidence>
<dbReference type="GO" id="GO:0043124">
    <property type="term" value="P:negative regulation of canonical NF-kappaB signal transduction"/>
    <property type="evidence" value="ECO:0007669"/>
    <property type="project" value="InterPro"/>
</dbReference>
<dbReference type="OrthoDB" id="10002389at2759"/>
<protein>
    <submittedName>
        <fullName evidence="5">GTP-binding protein</fullName>
    </submittedName>
</protein>
<reference evidence="5" key="1">
    <citation type="submission" date="2016-04" db="UniProtKB">
        <authorList>
            <consortium name="WormBaseParasite"/>
        </authorList>
    </citation>
    <scope>IDENTIFICATION</scope>
</reference>
<sequence length="89" mass="10034">MQKIKAEIDSMKEKREIPTVVVGNKNDRPKSPKFETVSPGVWAQKEKVGYFEANACDRATFVQILSGLVFKVNQPQSKTSFAFGKREGR</sequence>
<dbReference type="GO" id="GO:0032794">
    <property type="term" value="F:GTPase activating protein binding"/>
    <property type="evidence" value="ECO:0007669"/>
    <property type="project" value="TreeGrafter"/>
</dbReference>
<dbReference type="SUPFAM" id="SSF52540">
    <property type="entry name" value="P-loop containing nucleoside triphosphate hydrolases"/>
    <property type="match status" value="1"/>
</dbReference>
<dbReference type="AlphaFoldDB" id="A0A0R3W9D1"/>
<dbReference type="PANTHER" id="PTHR46152">
    <property type="entry name" value="NF-KAPPA-B INHIBITOR-INTERACTING RAS-LIKE PROTEIN"/>
    <property type="match status" value="1"/>
</dbReference>
<dbReference type="Proteomes" id="UP000282613">
    <property type="component" value="Unassembled WGS sequence"/>
</dbReference>
<name>A0A0R3W9D1_TAEAS</name>
<keyword evidence="2" id="KW-0342">GTP-binding</keyword>
<evidence type="ECO:0000313" key="5">
    <source>
        <dbReference type="WBParaSite" id="TASK_0000704601-mRNA-1"/>
    </source>
</evidence>
<organism evidence="5">
    <name type="scientific">Taenia asiatica</name>
    <name type="common">Asian tapeworm</name>
    <dbReference type="NCBI Taxonomy" id="60517"/>
    <lineage>
        <taxon>Eukaryota</taxon>
        <taxon>Metazoa</taxon>
        <taxon>Spiralia</taxon>
        <taxon>Lophotrochozoa</taxon>
        <taxon>Platyhelminthes</taxon>
        <taxon>Cestoda</taxon>
        <taxon>Eucestoda</taxon>
        <taxon>Cyclophyllidea</taxon>
        <taxon>Taeniidae</taxon>
        <taxon>Taenia</taxon>
    </lineage>
</organism>
<dbReference type="Gene3D" id="3.40.50.300">
    <property type="entry name" value="P-loop containing nucleotide triphosphate hydrolases"/>
    <property type="match status" value="1"/>
</dbReference>
<accession>A0A0R3W9D1</accession>
<dbReference type="InterPro" id="IPR042227">
    <property type="entry name" value="KBRS"/>
</dbReference>
<evidence type="ECO:0000256" key="1">
    <source>
        <dbReference type="ARBA" id="ARBA00022741"/>
    </source>
</evidence>
<dbReference type="WBParaSite" id="TASK_0000704601-mRNA-1">
    <property type="protein sequence ID" value="TASK_0000704601-mRNA-1"/>
    <property type="gene ID" value="TASK_0000704601"/>
</dbReference>
<dbReference type="STRING" id="60517.A0A0R3W9D1"/>
<dbReference type="InterPro" id="IPR027417">
    <property type="entry name" value="P-loop_NTPase"/>
</dbReference>
<dbReference type="PANTHER" id="PTHR46152:SF3">
    <property type="entry name" value="NF-KAPPA-B INHIBITOR-INTERACTING RAS-LIKE PROTEIN"/>
    <property type="match status" value="1"/>
</dbReference>
<dbReference type="EMBL" id="UYRS01018567">
    <property type="protein sequence ID" value="VDK37787.1"/>
    <property type="molecule type" value="Genomic_DNA"/>
</dbReference>
<evidence type="ECO:0000313" key="4">
    <source>
        <dbReference type="Proteomes" id="UP000282613"/>
    </source>
</evidence>
<reference evidence="3 4" key="2">
    <citation type="submission" date="2018-11" db="EMBL/GenBank/DDBJ databases">
        <authorList>
            <consortium name="Pathogen Informatics"/>
        </authorList>
    </citation>
    <scope>NUCLEOTIDE SEQUENCE [LARGE SCALE GENOMIC DNA]</scope>
</reference>
<proteinExistence type="predicted"/>
<keyword evidence="4" id="KW-1185">Reference proteome</keyword>